<accession>A0ABW9MU71</accession>
<dbReference type="Pfam" id="PF04055">
    <property type="entry name" value="Radical_SAM"/>
    <property type="match status" value="1"/>
</dbReference>
<protein>
    <submittedName>
        <fullName evidence="8">TIGR01212 family radical SAM protein</fullName>
    </submittedName>
</protein>
<dbReference type="Pfam" id="PF16199">
    <property type="entry name" value="Radical_SAM_C"/>
    <property type="match status" value="1"/>
</dbReference>
<dbReference type="PANTHER" id="PTHR11135:SF1">
    <property type="entry name" value="PROTEIN YHCC"/>
    <property type="match status" value="1"/>
</dbReference>
<keyword evidence="3" id="KW-0949">S-adenosyl-L-methionine</keyword>
<evidence type="ECO:0000313" key="8">
    <source>
        <dbReference type="EMBL" id="MFO3715355.1"/>
    </source>
</evidence>
<reference evidence="8 9" key="1">
    <citation type="journal article" date="2025" name="Anaerobe">
        <title>Description of Anaerococcus kampingiae sp. nov., Anaerococcus groningensis sp. nov., Anaerococcus martiniensis sp. nov., and Anaerococcus cruorum sp. nov., isolated from human clinical specimens.</title>
        <authorList>
            <person name="Boiten K.E."/>
            <person name="Meijer J."/>
            <person name="van Wezel E.M."/>
            <person name="Veloo A.C.M."/>
        </authorList>
    </citation>
    <scope>NUCLEOTIDE SEQUENCE [LARGE SCALE GENOMIC DNA]</scope>
    <source>
        <strain evidence="8 9">ENR1039</strain>
    </source>
</reference>
<dbReference type="SFLD" id="SFLDG01086">
    <property type="entry name" value="elongater_protein-like"/>
    <property type="match status" value="1"/>
</dbReference>
<dbReference type="Proteomes" id="UP001638015">
    <property type="component" value="Unassembled WGS sequence"/>
</dbReference>
<evidence type="ECO:0000256" key="2">
    <source>
        <dbReference type="ARBA" id="ARBA00022485"/>
    </source>
</evidence>
<dbReference type="SUPFAM" id="SSF102114">
    <property type="entry name" value="Radical SAM enzymes"/>
    <property type="match status" value="1"/>
</dbReference>
<feature type="domain" description="Elp3/MiaA/NifB-like radical SAM core" evidence="7">
    <location>
        <begin position="24"/>
        <end position="252"/>
    </location>
</feature>
<dbReference type="InterPro" id="IPR058240">
    <property type="entry name" value="rSAM_sf"/>
</dbReference>
<dbReference type="InterPro" id="IPR007197">
    <property type="entry name" value="rSAM"/>
</dbReference>
<organism evidence="8 9">
    <name type="scientific">Anaerococcus cruorum</name>
    <dbReference type="NCBI Taxonomy" id="3115617"/>
    <lineage>
        <taxon>Bacteria</taxon>
        <taxon>Bacillati</taxon>
        <taxon>Bacillota</taxon>
        <taxon>Tissierellia</taxon>
        <taxon>Tissierellales</taxon>
        <taxon>Peptoniphilaceae</taxon>
        <taxon>Anaerococcus</taxon>
    </lineage>
</organism>
<dbReference type="EMBL" id="JBGMEH010000001">
    <property type="protein sequence ID" value="MFO3715355.1"/>
    <property type="molecule type" value="Genomic_DNA"/>
</dbReference>
<keyword evidence="4" id="KW-0479">Metal-binding</keyword>
<evidence type="ECO:0000259" key="7">
    <source>
        <dbReference type="SMART" id="SM00729"/>
    </source>
</evidence>
<evidence type="ECO:0000256" key="5">
    <source>
        <dbReference type="ARBA" id="ARBA00023004"/>
    </source>
</evidence>
<dbReference type="SFLD" id="SFLDG01091">
    <property type="entry name" value="uncharacterized_CHP01210-like"/>
    <property type="match status" value="1"/>
</dbReference>
<dbReference type="InterPro" id="IPR032432">
    <property type="entry name" value="Radical_SAM_C"/>
</dbReference>
<dbReference type="Gene3D" id="3.30.750.200">
    <property type="match status" value="1"/>
</dbReference>
<keyword evidence="9" id="KW-1185">Reference proteome</keyword>
<evidence type="ECO:0000256" key="4">
    <source>
        <dbReference type="ARBA" id="ARBA00022723"/>
    </source>
</evidence>
<dbReference type="InterPro" id="IPR006638">
    <property type="entry name" value="Elp3/MiaA/NifB-like_rSAM"/>
</dbReference>
<dbReference type="InterPro" id="IPR005911">
    <property type="entry name" value="YhcC-like"/>
</dbReference>
<dbReference type="InterPro" id="IPR039661">
    <property type="entry name" value="ELP3"/>
</dbReference>
<keyword evidence="5" id="KW-0408">Iron</keyword>
<evidence type="ECO:0000313" key="9">
    <source>
        <dbReference type="Proteomes" id="UP001638015"/>
    </source>
</evidence>
<gene>
    <name evidence="8" type="ORF">ACCQ40_00970</name>
</gene>
<dbReference type="PANTHER" id="PTHR11135">
    <property type="entry name" value="HISTONE ACETYLTRANSFERASE-RELATED"/>
    <property type="match status" value="1"/>
</dbReference>
<proteinExistence type="predicted"/>
<dbReference type="RefSeq" id="WP_410032242.1">
    <property type="nucleotide sequence ID" value="NZ_JBGMEH010000001.1"/>
</dbReference>
<keyword evidence="2" id="KW-0004">4Fe-4S</keyword>
<comment type="cofactor">
    <cofactor evidence="1">
        <name>[4Fe-4S] cluster</name>
        <dbReference type="ChEBI" id="CHEBI:49883"/>
    </cofactor>
</comment>
<evidence type="ECO:0000256" key="1">
    <source>
        <dbReference type="ARBA" id="ARBA00001966"/>
    </source>
</evidence>
<dbReference type="SFLD" id="SFLDS00029">
    <property type="entry name" value="Radical_SAM"/>
    <property type="match status" value="1"/>
</dbReference>
<name>A0ABW9MU71_9FIRM</name>
<sequence length="307" mass="35347">MELNKKRYRDLDTYYKIKYQKKIIKLPLDGGFTCPNRDGSLSFKGCIYCSDDGAGEWTYKSAGDIKNQIAYQKKILSKISRKEGYIAYFQNFTNTYGDVEKMREMFFTAINEPDVVGLSIATRADCLPYDVLDLLDELNQKTDLTVELGMQSVNEKTIDFINRGYDHKIFDQGVDKLNKLGIKTIAHTIIGLPGEDEKDFLNNISYINKKDLWGIKIHNLYIENDSYLKYYYEKNNIRYNMTKDDYANIVVEMLRNLKADVVINRLTGDGIKENIAYPAWSKNKGAVLTTIDKIMKSEDFSQGGLFS</sequence>
<dbReference type="SMART" id="SM00729">
    <property type="entry name" value="Elp3"/>
    <property type="match status" value="1"/>
</dbReference>
<dbReference type="NCBIfam" id="TIGR01212">
    <property type="entry name" value="TIGR01212 family radical SAM protein"/>
    <property type="match status" value="1"/>
</dbReference>
<evidence type="ECO:0000256" key="6">
    <source>
        <dbReference type="ARBA" id="ARBA00023014"/>
    </source>
</evidence>
<evidence type="ECO:0000256" key="3">
    <source>
        <dbReference type="ARBA" id="ARBA00022691"/>
    </source>
</evidence>
<comment type="caution">
    <text evidence="8">The sequence shown here is derived from an EMBL/GenBank/DDBJ whole genome shotgun (WGS) entry which is preliminary data.</text>
</comment>
<keyword evidence="6" id="KW-0411">Iron-sulfur</keyword>